<keyword evidence="1 2" id="KW-0238">DNA-binding</keyword>
<dbReference type="Pfam" id="PF00440">
    <property type="entry name" value="TetR_N"/>
    <property type="match status" value="1"/>
</dbReference>
<name>A0A544QYR2_9FIRM</name>
<feature type="domain" description="CRAL-TRIO" evidence="3">
    <location>
        <begin position="1"/>
        <end position="181"/>
    </location>
</feature>
<dbReference type="PROSITE" id="PS50977">
    <property type="entry name" value="HTH_TETR_2"/>
    <property type="match status" value="1"/>
</dbReference>
<dbReference type="InterPro" id="IPR001647">
    <property type="entry name" value="HTH_TetR"/>
</dbReference>
<dbReference type="RefSeq" id="WP_142535080.1">
    <property type="nucleotide sequence ID" value="NZ_SGJB01000001.1"/>
</dbReference>
<dbReference type="Proteomes" id="UP000317863">
    <property type="component" value="Unassembled WGS sequence"/>
</dbReference>
<evidence type="ECO:0000313" key="6">
    <source>
        <dbReference type="Proteomes" id="UP000317863"/>
    </source>
</evidence>
<dbReference type="AlphaFoldDB" id="A0A544QYR2"/>
<reference evidence="5 6" key="1">
    <citation type="submission" date="2019-02" db="EMBL/GenBank/DDBJ databases">
        <title>Peptostreptococcaceae bacterium ZHW00191 nov., a new bacterium isolated from the human gut.</title>
        <authorList>
            <person name="Zhou H.-W."/>
            <person name="Chen X.-J."/>
        </authorList>
    </citation>
    <scope>NUCLEOTIDE SEQUENCE [LARGE SCALE GENOMIC DNA]</scope>
    <source>
        <strain evidence="5 6">ZHW00191</strain>
    </source>
</reference>
<evidence type="ECO:0000256" key="1">
    <source>
        <dbReference type="ARBA" id="ARBA00023125"/>
    </source>
</evidence>
<proteinExistence type="predicted"/>
<evidence type="ECO:0000313" key="5">
    <source>
        <dbReference type="EMBL" id="TQQ85853.1"/>
    </source>
</evidence>
<evidence type="ECO:0000259" key="4">
    <source>
        <dbReference type="PROSITE" id="PS50977"/>
    </source>
</evidence>
<dbReference type="GO" id="GO:0003677">
    <property type="term" value="F:DNA binding"/>
    <property type="evidence" value="ECO:0007669"/>
    <property type="project" value="UniProtKB-UniRule"/>
</dbReference>
<sequence>MNPQITSRKEIIYVCTEMVQKNGISSINMRSVAAECGISVGALYNYFESKSDLLCSVTEGIWMDIFDVPGDGFSSDNFIKSISYLFESIDKSARKYPQFILTHAVAFAPEDKSAAVKSMSKYIQKIKNNLIFVLLNDSSISPDAFDENMTAEIFVDFIFELFISNTITLHHDYRGILKIAEKYLY</sequence>
<evidence type="ECO:0000256" key="2">
    <source>
        <dbReference type="PROSITE-ProRule" id="PRU00335"/>
    </source>
</evidence>
<dbReference type="Gene3D" id="1.10.357.10">
    <property type="entry name" value="Tetracycline Repressor, domain 2"/>
    <property type="match status" value="1"/>
</dbReference>
<organism evidence="5 6">
    <name type="scientific">Peptacetobacter hominis</name>
    <dbReference type="NCBI Taxonomy" id="2743610"/>
    <lineage>
        <taxon>Bacteria</taxon>
        <taxon>Bacillati</taxon>
        <taxon>Bacillota</taxon>
        <taxon>Clostridia</taxon>
        <taxon>Peptostreptococcales</taxon>
        <taxon>Peptostreptococcaceae</taxon>
        <taxon>Peptacetobacter</taxon>
    </lineage>
</organism>
<dbReference type="OrthoDB" id="9812993at2"/>
<protein>
    <submittedName>
        <fullName evidence="5">TetR/AcrR family transcriptional regulator</fullName>
    </submittedName>
</protein>
<dbReference type="InterPro" id="IPR050624">
    <property type="entry name" value="HTH-type_Tx_Regulator"/>
</dbReference>
<dbReference type="PRINTS" id="PR00455">
    <property type="entry name" value="HTHTETR"/>
</dbReference>
<dbReference type="PROSITE" id="PS50191">
    <property type="entry name" value="CRAL_TRIO"/>
    <property type="match status" value="1"/>
</dbReference>
<keyword evidence="6" id="KW-1185">Reference proteome</keyword>
<dbReference type="EMBL" id="SGJB01000001">
    <property type="protein sequence ID" value="TQQ85853.1"/>
    <property type="molecule type" value="Genomic_DNA"/>
</dbReference>
<dbReference type="PANTHER" id="PTHR43479">
    <property type="entry name" value="ACREF/ENVCD OPERON REPRESSOR-RELATED"/>
    <property type="match status" value="1"/>
</dbReference>
<dbReference type="InterPro" id="IPR009057">
    <property type="entry name" value="Homeodomain-like_sf"/>
</dbReference>
<dbReference type="PANTHER" id="PTHR43479:SF11">
    <property type="entry name" value="ACREF_ENVCD OPERON REPRESSOR-RELATED"/>
    <property type="match status" value="1"/>
</dbReference>
<gene>
    <name evidence="5" type="ORF">EXD82_01170</name>
</gene>
<dbReference type="SUPFAM" id="SSF46689">
    <property type="entry name" value="Homeodomain-like"/>
    <property type="match status" value="1"/>
</dbReference>
<evidence type="ECO:0000259" key="3">
    <source>
        <dbReference type="PROSITE" id="PS50191"/>
    </source>
</evidence>
<dbReference type="InterPro" id="IPR001251">
    <property type="entry name" value="CRAL-TRIO_dom"/>
</dbReference>
<feature type="DNA-binding region" description="H-T-H motif" evidence="2">
    <location>
        <begin position="28"/>
        <end position="47"/>
    </location>
</feature>
<comment type="caution">
    <text evidence="5">The sequence shown here is derived from an EMBL/GenBank/DDBJ whole genome shotgun (WGS) entry which is preliminary data.</text>
</comment>
<accession>A0A544QYR2</accession>
<feature type="domain" description="HTH tetR-type" evidence="4">
    <location>
        <begin position="5"/>
        <end position="65"/>
    </location>
</feature>